<dbReference type="InterPro" id="IPR006998">
    <property type="entry name" value="DltD"/>
</dbReference>
<evidence type="ECO:0000313" key="3">
    <source>
        <dbReference type="Proteomes" id="UP000010847"/>
    </source>
</evidence>
<accession>W0EBE7</accession>
<keyword evidence="1" id="KW-1003">Cell membrane</keyword>
<sequence length="404" mass="46082">MIKRRWVAIGLSLVLFTLTLGSIVPIGRILLDRFAFKSGVLQAIASSQTPVAFQGLLFQEKALIAPDILPVYGSSEFSAESEFHPSKLFDAKPTGFVPFLLGRGGSQSLVHVLSLAAQGETLHDKKVVVILSPQWFVTGGIATSYLDQNFSPLQAYQILYDPNLSEQIKQELSHRLLEFPEVLKKYPILKNNLVLYSQQETPNAIRSFLMIGVGRIDKWRLEVQDLYKVATFVPLVNREAIARNAVSLPPQTLDWVQLRENAQKRGLESTKSNSWGIVDSYYKKYIEPELAQSFGSEKGAKLNPSPEYQDLQLLMKVLKEQEAKALFVIVPVNGFWYDYIGFLTQERTAYYTRIREMSQHNGFEVADFSQHEYDRYFLQDIMHLGWKGWVAVDQAMDQFYHERS</sequence>
<keyword evidence="1" id="KW-0472">Membrane</keyword>
<evidence type="ECO:0000313" key="2">
    <source>
        <dbReference type="EMBL" id="AHF08092.1"/>
    </source>
</evidence>
<keyword evidence="3" id="KW-1185">Reference proteome</keyword>
<dbReference type="RefSeq" id="WP_025248828.1">
    <property type="nucleotide sequence ID" value="NZ_CP007032.1"/>
</dbReference>
<gene>
    <name evidence="2" type="ORF">DESME_14440</name>
</gene>
<name>W0EBE7_9FIRM</name>
<dbReference type="HOGENOM" id="CLU_050505_1_0_9"/>
<dbReference type="PIRSF" id="PIRSF021438">
    <property type="entry name" value="DltD"/>
    <property type="match status" value="1"/>
</dbReference>
<dbReference type="GO" id="GO:0005886">
    <property type="term" value="C:plasma membrane"/>
    <property type="evidence" value="ECO:0007669"/>
    <property type="project" value="UniProtKB-UniRule"/>
</dbReference>
<dbReference type="eggNOG" id="COG3966">
    <property type="taxonomic scope" value="Bacteria"/>
</dbReference>
<dbReference type="UniPathway" id="UPA00556"/>
<dbReference type="InterPro" id="IPR023896">
    <property type="entry name" value="LTA_DltD"/>
</dbReference>
<reference evidence="2 3" key="1">
    <citation type="submission" date="2013-12" db="EMBL/GenBank/DDBJ databases">
        <authorList>
            <consortium name="DOE Joint Genome Institute"/>
            <person name="Smidt H."/>
            <person name="Huntemann M."/>
            <person name="Han J."/>
            <person name="Chen A."/>
            <person name="Kyrpides N."/>
            <person name="Mavromatis K."/>
            <person name="Markowitz V."/>
            <person name="Palaniappan K."/>
            <person name="Ivanova N."/>
            <person name="Schaumberg A."/>
            <person name="Pati A."/>
            <person name="Liolios K."/>
            <person name="Nordberg H.P."/>
            <person name="Cantor M.N."/>
            <person name="Hua S.X."/>
            <person name="Woyke T."/>
        </authorList>
    </citation>
    <scope>NUCLEOTIDE SEQUENCE [LARGE SCALE GENOMIC DNA]</scope>
    <source>
        <strain evidence="3">DSM 15288</strain>
    </source>
</reference>
<dbReference type="SUPFAM" id="SSF52266">
    <property type="entry name" value="SGNH hydrolase"/>
    <property type="match status" value="1"/>
</dbReference>
<dbReference type="OrthoDB" id="9808272at2"/>
<dbReference type="Proteomes" id="UP000010847">
    <property type="component" value="Chromosome"/>
</dbReference>
<evidence type="ECO:0000256" key="1">
    <source>
        <dbReference type="PIRNR" id="PIRNR021438"/>
    </source>
</evidence>
<comment type="pathway">
    <text evidence="1">Cell wall biogenesis; lipoteichoic acid biosynthesis.</text>
</comment>
<dbReference type="NCBIfam" id="TIGR04092">
    <property type="entry name" value="LTA_DltD"/>
    <property type="match status" value="1"/>
</dbReference>
<dbReference type="Pfam" id="PF04914">
    <property type="entry name" value="DltD"/>
    <property type="match status" value="1"/>
</dbReference>
<dbReference type="STRING" id="871968.DESME_14440"/>
<comment type="similarity">
    <text evidence="1">Belongs to the DltD family.</text>
</comment>
<dbReference type="PANTHER" id="PTHR40039">
    <property type="entry name" value="PROTEIN DLTD"/>
    <property type="match status" value="1"/>
</dbReference>
<dbReference type="GO" id="GO:0070395">
    <property type="term" value="P:lipoteichoic acid biosynthetic process"/>
    <property type="evidence" value="ECO:0007669"/>
    <property type="project" value="UniProtKB-UniRule"/>
</dbReference>
<organism evidence="2 3">
    <name type="scientific">Desulfitobacterium metallireducens DSM 15288</name>
    <dbReference type="NCBI Taxonomy" id="871968"/>
    <lineage>
        <taxon>Bacteria</taxon>
        <taxon>Bacillati</taxon>
        <taxon>Bacillota</taxon>
        <taxon>Clostridia</taxon>
        <taxon>Eubacteriales</taxon>
        <taxon>Desulfitobacteriaceae</taxon>
        <taxon>Desulfitobacterium</taxon>
    </lineage>
</organism>
<protein>
    <recommendedName>
        <fullName evidence="1">Protein DltD</fullName>
    </recommendedName>
</protein>
<dbReference type="EMBL" id="CP007032">
    <property type="protein sequence ID" value="AHF08092.1"/>
    <property type="molecule type" value="Genomic_DNA"/>
</dbReference>
<dbReference type="AlphaFoldDB" id="W0EBE7"/>
<dbReference type="KEGG" id="dmt:DESME_14440"/>
<proteinExistence type="inferred from homology"/>
<dbReference type="PANTHER" id="PTHR40039:SF1">
    <property type="entry name" value="PROTEIN DLTD"/>
    <property type="match status" value="1"/>
</dbReference>